<evidence type="ECO:0000313" key="2">
    <source>
        <dbReference type="EMBL" id="EOQ98493.1"/>
    </source>
</evidence>
<dbReference type="Proteomes" id="UP000013984">
    <property type="component" value="Unassembled WGS sequence"/>
</dbReference>
<dbReference type="AlphaFoldDB" id="R9A8D3"/>
<accession>R9A8D3</accession>
<organism evidence="2 3">
    <name type="scientific">Leptospira wolbachii serovar Codice str. CDC</name>
    <dbReference type="NCBI Taxonomy" id="1218599"/>
    <lineage>
        <taxon>Bacteria</taxon>
        <taxon>Pseudomonadati</taxon>
        <taxon>Spirochaetota</taxon>
        <taxon>Spirochaetia</taxon>
        <taxon>Leptospirales</taxon>
        <taxon>Leptospiraceae</taxon>
        <taxon>Leptospira</taxon>
    </lineage>
</organism>
<comment type="caution">
    <text evidence="2">The sequence shown here is derived from an EMBL/GenBank/DDBJ whole genome shotgun (WGS) entry which is preliminary data.</text>
</comment>
<keyword evidence="1" id="KW-1133">Transmembrane helix</keyword>
<dbReference type="EMBL" id="AOGZ02000001">
    <property type="protein sequence ID" value="EOQ98493.1"/>
    <property type="molecule type" value="Genomic_DNA"/>
</dbReference>
<sequence>MNPKQCPSCGSTNLYQESATIYRCGDCFDKLPTGGMVDAPPTKVYGTSKQNSQAGTFGNWKNLITGIMVAWLVLGSSAITYYQKLKSGLSFTQEEETISIPLDPNLESEEITPEGEFQYTTALPDTIGNVYIVGKFTNKSGHQLLMPKFTVDLLNEEGHSIVTNVGYAEKNTVSDGESVSFQVLVEKAPIYANFEIHVTATTIQNDINKPKLLLKQIDFKQNKYKEVVITGKIQNKGDTTTNFTRITCLLIDKQENTVDYATVSLEKEDFLPKESQNFEIIFPRAKQIPNSFYCETDAILKENTKN</sequence>
<dbReference type="STRING" id="1218599.LEP1GSC195_0566"/>
<protein>
    <recommendedName>
        <fullName evidence="4">DUF3426 domain-containing protein</fullName>
    </recommendedName>
</protein>
<keyword evidence="1" id="KW-0812">Transmembrane</keyword>
<name>R9A8D3_9LEPT</name>
<reference evidence="2" key="1">
    <citation type="submission" date="2013-04" db="EMBL/GenBank/DDBJ databases">
        <authorList>
            <person name="Harkins D.M."/>
            <person name="Durkin A.S."/>
            <person name="Brinkac L.M."/>
            <person name="Haft D.H."/>
            <person name="Selengut J.D."/>
            <person name="Sanka R."/>
            <person name="DePew J."/>
            <person name="Purushe J."/>
            <person name="Galloway R.L."/>
            <person name="Vinetz J.M."/>
            <person name="Sutton G.G."/>
            <person name="Nierman W.C."/>
            <person name="Fouts D.E."/>
        </authorList>
    </citation>
    <scope>NUCLEOTIDE SEQUENCE [LARGE SCALE GENOMIC DNA]</scope>
    <source>
        <strain evidence="2">CDC</strain>
    </source>
</reference>
<keyword evidence="1" id="KW-0472">Membrane</keyword>
<dbReference type="RefSeq" id="WP_015679628.1">
    <property type="nucleotide sequence ID" value="NZ_AOGZ02000001.1"/>
</dbReference>
<keyword evidence="3" id="KW-1185">Reference proteome</keyword>
<feature type="transmembrane region" description="Helical" evidence="1">
    <location>
        <begin position="63"/>
        <end position="82"/>
    </location>
</feature>
<evidence type="ECO:0000256" key="1">
    <source>
        <dbReference type="SAM" id="Phobius"/>
    </source>
</evidence>
<evidence type="ECO:0008006" key="4">
    <source>
        <dbReference type="Google" id="ProtNLM"/>
    </source>
</evidence>
<evidence type="ECO:0000313" key="3">
    <source>
        <dbReference type="Proteomes" id="UP000013984"/>
    </source>
</evidence>
<gene>
    <name evidence="2" type="ORF">LEP1GSC195_0566</name>
</gene>
<proteinExistence type="predicted"/>
<dbReference type="OrthoDB" id="340632at2"/>